<dbReference type="EMBL" id="WACR01000007">
    <property type="protein sequence ID" value="KAB1063748.1"/>
    <property type="molecule type" value="Genomic_DNA"/>
</dbReference>
<dbReference type="OrthoDB" id="596403at2"/>
<sequence>MKWVKRIFLTLLIAAVIIGGLATWAGYHYRGMIVPVVTQQLNKNLQTKVHVDTIQLTFLKHFPMASVEFENAVGLSSNPNSQFDTLFQVKRLYLSFSLIDLYKGNYTLREIEAENGFMHMDVDQNNRQNFEFWNSQNDTSSSNFSIALEKVTLDDIHYRFAHQPREENYSFHIQKVTGKGDFSSTDQNIALYGKLKVDDLKIGNIHYLPGEELSLDAGMEMNPKNNFYQVSRGTVTLRNRYDLHVTGKTTARDLSWNIDGQNLNIAVLSALMPDRVTTFFNDFKGSGKLNFDLKIERKDENKKPSINSEFKIENGSLDLSKYKIELADLNTSGRYTNGGNQNAQSSQIHFDSLSGKLNGAVINGRFRMQNFIHPLFESKFTAEGNINQFDKLIKPDTISNWNIPLKIDAAIAGRIMNTDSISYTDFVNWEKEINLTATKAGLKVENSPYAFSDLTTNLNSTNNDIKIEKLNGLWGSDSLDISGTWRDALPFFQKENTKPFRFFGNVFLKKFDYNEFQKKQKSDSSAFTLPENVLADISLSVNELIYDQSRFENVRSRVSVRAGLIEAKRFQADAYGGNLNGKFLLRDGNENVKLIASAQLNELDVQQLFTAFNNFGQQEITANHLRGKLTSSTRLSIPIDRNANVIFKQLDAVADLQIANGELIDYKPLQGVTDVVQENKFLRLFIKLDDFEERLKHVRFDTLQNTLRIKNEVITIPGMQISSSALNIDLSGEHHFNNDIDYKLSFNLKEVLRKKDDKWKQSDFGYIADDGTGNMQLFLHIHGNVDDPIIDFDKSARKQNRKQIVEREVQTTKAILKDELGLFKGDTTVPEIEEPTEQEYELEFDPSANKDKNEKSAQSGSDREPEKEEKKGVFKKFIDKLGVSDTTQSKFEDWEIEDEDL</sequence>
<proteinExistence type="predicted"/>
<gene>
    <name evidence="2" type="ORF">F3059_09275</name>
</gene>
<dbReference type="GO" id="GO:0005886">
    <property type="term" value="C:plasma membrane"/>
    <property type="evidence" value="ECO:0007669"/>
    <property type="project" value="TreeGrafter"/>
</dbReference>
<organism evidence="2 3">
    <name type="scientific">Salibacter halophilus</name>
    <dbReference type="NCBI Taxonomy" id="1803916"/>
    <lineage>
        <taxon>Bacteria</taxon>
        <taxon>Pseudomonadati</taxon>
        <taxon>Bacteroidota</taxon>
        <taxon>Flavobacteriia</taxon>
        <taxon>Flavobacteriales</taxon>
        <taxon>Salibacteraceae</taxon>
        <taxon>Salibacter</taxon>
    </lineage>
</organism>
<dbReference type="PANTHER" id="PTHR30441:SF8">
    <property type="entry name" value="DUF748 DOMAIN-CONTAINING PROTEIN"/>
    <property type="match status" value="1"/>
</dbReference>
<dbReference type="InterPro" id="IPR052894">
    <property type="entry name" value="AsmA-related"/>
</dbReference>
<dbReference type="GO" id="GO:0090313">
    <property type="term" value="P:regulation of protein targeting to membrane"/>
    <property type="evidence" value="ECO:0007669"/>
    <property type="project" value="TreeGrafter"/>
</dbReference>
<evidence type="ECO:0000313" key="3">
    <source>
        <dbReference type="Proteomes" id="UP000435357"/>
    </source>
</evidence>
<name>A0A6N6M7G7_9FLAO</name>
<feature type="region of interest" description="Disordered" evidence="1">
    <location>
        <begin position="826"/>
        <end position="871"/>
    </location>
</feature>
<dbReference type="Proteomes" id="UP000435357">
    <property type="component" value="Unassembled WGS sequence"/>
</dbReference>
<dbReference type="PANTHER" id="PTHR30441">
    <property type="entry name" value="DUF748 DOMAIN-CONTAINING PROTEIN"/>
    <property type="match status" value="1"/>
</dbReference>
<dbReference type="RefSeq" id="WP_151168510.1">
    <property type="nucleotide sequence ID" value="NZ_WACR01000007.1"/>
</dbReference>
<keyword evidence="3" id="KW-1185">Reference proteome</keyword>
<dbReference type="AlphaFoldDB" id="A0A6N6M7G7"/>
<protein>
    <submittedName>
        <fullName evidence="2">DUF3971 domain-containing protein</fullName>
    </submittedName>
</protein>
<comment type="caution">
    <text evidence="2">The sequence shown here is derived from an EMBL/GenBank/DDBJ whole genome shotgun (WGS) entry which is preliminary data.</text>
</comment>
<reference evidence="2 3" key="1">
    <citation type="submission" date="2019-09" db="EMBL/GenBank/DDBJ databases">
        <title>Genomes of Cryomorphaceae.</title>
        <authorList>
            <person name="Bowman J.P."/>
        </authorList>
    </citation>
    <scope>NUCLEOTIDE SEQUENCE [LARGE SCALE GENOMIC DNA]</scope>
    <source>
        <strain evidence="2 3">KCTC 52047</strain>
    </source>
</reference>
<evidence type="ECO:0000256" key="1">
    <source>
        <dbReference type="SAM" id="MobiDB-lite"/>
    </source>
</evidence>
<accession>A0A6N6M7G7</accession>
<evidence type="ECO:0000313" key="2">
    <source>
        <dbReference type="EMBL" id="KAB1063748.1"/>
    </source>
</evidence>
<feature type="compositionally biased region" description="Basic and acidic residues" evidence="1">
    <location>
        <begin position="848"/>
        <end position="871"/>
    </location>
</feature>
<feature type="compositionally biased region" description="Acidic residues" evidence="1">
    <location>
        <begin position="831"/>
        <end position="844"/>
    </location>
</feature>